<organism evidence="1">
    <name type="scientific">marine sediment metagenome</name>
    <dbReference type="NCBI Taxonomy" id="412755"/>
    <lineage>
        <taxon>unclassified sequences</taxon>
        <taxon>metagenomes</taxon>
        <taxon>ecological metagenomes</taxon>
    </lineage>
</organism>
<sequence length="48" mass="5366">GREVEERLGVTVLGEAIYGDENEEREKSEGKCMICSKKAKGVYIARAY</sequence>
<dbReference type="InterPro" id="IPR017449">
    <property type="entry name" value="Pro-tRNA_synth_II"/>
</dbReference>
<dbReference type="EMBL" id="BARW01009861">
    <property type="protein sequence ID" value="GAI85240.1"/>
    <property type="molecule type" value="Genomic_DNA"/>
</dbReference>
<accession>X1TCB6</accession>
<feature type="non-terminal residue" evidence="1">
    <location>
        <position position="1"/>
    </location>
</feature>
<gene>
    <name evidence="1" type="ORF">S12H4_19670</name>
</gene>
<dbReference type="AlphaFoldDB" id="X1TCB6"/>
<comment type="caution">
    <text evidence="1">The sequence shown here is derived from an EMBL/GenBank/DDBJ whole genome shotgun (WGS) entry which is preliminary data.</text>
</comment>
<dbReference type="GO" id="GO:0005524">
    <property type="term" value="F:ATP binding"/>
    <property type="evidence" value="ECO:0007669"/>
    <property type="project" value="InterPro"/>
</dbReference>
<protein>
    <recommendedName>
        <fullName evidence="2">Proline-tRNA ligase class II C-terminal domain-containing protein</fullName>
    </recommendedName>
</protein>
<reference evidence="1" key="1">
    <citation type="journal article" date="2014" name="Front. Microbiol.">
        <title>High frequency of phylogenetically diverse reductive dehalogenase-homologous genes in deep subseafloor sedimentary metagenomes.</title>
        <authorList>
            <person name="Kawai M."/>
            <person name="Futagami T."/>
            <person name="Toyoda A."/>
            <person name="Takaki Y."/>
            <person name="Nishi S."/>
            <person name="Hori S."/>
            <person name="Arai W."/>
            <person name="Tsubouchi T."/>
            <person name="Morono Y."/>
            <person name="Uchiyama I."/>
            <person name="Ito T."/>
            <person name="Fujiyama A."/>
            <person name="Inagaki F."/>
            <person name="Takami H."/>
        </authorList>
    </citation>
    <scope>NUCLEOTIDE SEQUENCE</scope>
    <source>
        <strain evidence="1">Expedition CK06-06</strain>
    </source>
</reference>
<dbReference type="SUPFAM" id="SSF64586">
    <property type="entry name" value="C-terminal domain of ProRS"/>
    <property type="match status" value="1"/>
</dbReference>
<name>X1TCB6_9ZZZZ</name>
<dbReference type="GO" id="GO:0005737">
    <property type="term" value="C:cytoplasm"/>
    <property type="evidence" value="ECO:0007669"/>
    <property type="project" value="InterPro"/>
</dbReference>
<evidence type="ECO:0008006" key="2">
    <source>
        <dbReference type="Google" id="ProtNLM"/>
    </source>
</evidence>
<dbReference type="GO" id="GO:0006433">
    <property type="term" value="P:prolyl-tRNA aminoacylation"/>
    <property type="evidence" value="ECO:0007669"/>
    <property type="project" value="InterPro"/>
</dbReference>
<dbReference type="GO" id="GO:0004827">
    <property type="term" value="F:proline-tRNA ligase activity"/>
    <property type="evidence" value="ECO:0007669"/>
    <property type="project" value="InterPro"/>
</dbReference>
<evidence type="ECO:0000313" key="1">
    <source>
        <dbReference type="EMBL" id="GAI85240.1"/>
    </source>
</evidence>
<proteinExistence type="predicted"/>
<dbReference type="Gene3D" id="3.30.110.30">
    <property type="entry name" value="C-terminal domain of ProRS"/>
    <property type="match status" value="1"/>
</dbReference>